<dbReference type="PANTHER" id="PTHR47810">
    <property type="entry name" value="DNA LIGASE"/>
    <property type="match status" value="1"/>
</dbReference>
<evidence type="ECO:0000256" key="5">
    <source>
        <dbReference type="ARBA" id="ARBA00023204"/>
    </source>
</evidence>
<name>A0A0R1UFQ4_9LACO</name>
<dbReference type="InterPro" id="IPR012310">
    <property type="entry name" value="DNA_ligase_ATP-dep_cent"/>
</dbReference>
<accession>A0A0R1UFQ4</accession>
<evidence type="ECO:0000259" key="8">
    <source>
        <dbReference type="Pfam" id="PF14743"/>
    </source>
</evidence>
<keyword evidence="2 9" id="KW-0436">Ligase</keyword>
<dbReference type="InterPro" id="IPR012340">
    <property type="entry name" value="NA-bd_OB-fold"/>
</dbReference>
<evidence type="ECO:0000259" key="7">
    <source>
        <dbReference type="Pfam" id="PF01068"/>
    </source>
</evidence>
<comment type="cofactor">
    <cofactor evidence="1">
        <name>a divalent metal cation</name>
        <dbReference type="ChEBI" id="CHEBI:60240"/>
    </cofactor>
</comment>
<dbReference type="Proteomes" id="UP000050816">
    <property type="component" value="Unassembled WGS sequence"/>
</dbReference>
<feature type="domain" description="ATP-dependent DNA ligase family profile" evidence="7">
    <location>
        <begin position="297"/>
        <end position="495"/>
    </location>
</feature>
<dbReference type="InterPro" id="IPR029319">
    <property type="entry name" value="DNA_ligase_OB"/>
</dbReference>
<reference evidence="9 10" key="1">
    <citation type="journal article" date="2015" name="Genome Announc.">
        <title>Expanding the biotechnology potential of lactobacilli through comparative genomics of 213 strains and associated genera.</title>
        <authorList>
            <person name="Sun Z."/>
            <person name="Harris H.M."/>
            <person name="McCann A."/>
            <person name="Guo C."/>
            <person name="Argimon S."/>
            <person name="Zhang W."/>
            <person name="Yang X."/>
            <person name="Jeffery I.B."/>
            <person name="Cooney J.C."/>
            <person name="Kagawa T.F."/>
            <person name="Liu W."/>
            <person name="Song Y."/>
            <person name="Salvetti E."/>
            <person name="Wrobel A."/>
            <person name="Rasinkangas P."/>
            <person name="Parkhill J."/>
            <person name="Rea M.C."/>
            <person name="O'Sullivan O."/>
            <person name="Ritari J."/>
            <person name="Douillard F.P."/>
            <person name="Paul Ross R."/>
            <person name="Yang R."/>
            <person name="Briner A.E."/>
            <person name="Felis G.E."/>
            <person name="de Vos W.M."/>
            <person name="Barrangou R."/>
            <person name="Klaenhammer T.R."/>
            <person name="Caufield P.W."/>
            <person name="Cui Y."/>
            <person name="Zhang H."/>
            <person name="O'Toole P.W."/>
        </authorList>
    </citation>
    <scope>NUCLEOTIDE SEQUENCE [LARGE SCALE GENOMIC DNA]</scope>
    <source>
        <strain evidence="9 10">DSM 15946</strain>
    </source>
</reference>
<dbReference type="Gene3D" id="2.40.50.140">
    <property type="entry name" value="Nucleic acid-binding proteins"/>
    <property type="match status" value="1"/>
</dbReference>
<dbReference type="Pfam" id="PF01068">
    <property type="entry name" value="DNA_ligase_A_M"/>
    <property type="match status" value="1"/>
</dbReference>
<evidence type="ECO:0000256" key="3">
    <source>
        <dbReference type="ARBA" id="ARBA00022705"/>
    </source>
</evidence>
<keyword evidence="5" id="KW-0234">DNA repair</keyword>
<dbReference type="Gene3D" id="3.30.470.30">
    <property type="entry name" value="DNA ligase/mRNA capping enzyme"/>
    <property type="match status" value="1"/>
</dbReference>
<dbReference type="PANTHER" id="PTHR47810:SF1">
    <property type="entry name" value="DNA LIGASE B"/>
    <property type="match status" value="1"/>
</dbReference>
<proteinExistence type="predicted"/>
<evidence type="ECO:0000313" key="9">
    <source>
        <dbReference type="EMBL" id="KRL91716.1"/>
    </source>
</evidence>
<evidence type="ECO:0000256" key="6">
    <source>
        <dbReference type="ARBA" id="ARBA00034003"/>
    </source>
</evidence>
<gene>
    <name evidence="9" type="ORF">FC43_GL001139</name>
</gene>
<evidence type="ECO:0000256" key="4">
    <source>
        <dbReference type="ARBA" id="ARBA00022763"/>
    </source>
</evidence>
<dbReference type="GO" id="GO:0006281">
    <property type="term" value="P:DNA repair"/>
    <property type="evidence" value="ECO:0007669"/>
    <property type="project" value="UniProtKB-KW"/>
</dbReference>
<dbReference type="RefSeq" id="WP_235807581.1">
    <property type="nucleotide sequence ID" value="NZ_AZFK01000018.1"/>
</dbReference>
<sequence length="593" mass="67694">MYAKVVRHDLYDEANLVDVVEKMSILQATCVVSCDEETFAAYTESYRKLVETLREAKMYSARHVLLASTCEGGFAQVIEVDMLDDGTTGWVADIPTPEECLEAIGADDLIGESLLVQDIETFSNERIYDFYDYYKERIPEMGGGHYKIMNDINAVKSAFDVFEKIKSTMSNNEKIKIIQANSDNVLLTKILRFVYDDFITTGVSFKGILSLIDKTDSFVTEPGEYTLETLMNYVSVYNTGAFSTIQKIIDYASVFEDQELREFIYHIFAKDLKVGITAKSINKALGRGFIREFSVQLAHPFHKYVNKVEGKYFTLTQKLDGHRAVCIVKDGKPKFYTRKGLPIDGMEVQEQEVLHLCDDDPWDLVLDGELLLPNTDGLATKDLFRETSKVLRSKTKDKSDIIFNVFDFVFYDEFVKGISTTGFSTRKQVLYDRFADRPNLEHLKLVQDLYIGNDLSMIHELQQTMVKPNGWEGLMLNLNSGKYQTKRTSNLLKIKDFLDADVYVKDVFEGTGRLAGKLGGVVIDYKGNDVKVGSGFSDEERDLYWQHPDQIVGHLIQVSYFEETHNQNDDKLSLRFPTFVTVRDDKSEPSYEI</sequence>
<dbReference type="SUPFAM" id="SSF50249">
    <property type="entry name" value="Nucleic acid-binding proteins"/>
    <property type="match status" value="1"/>
</dbReference>
<protein>
    <submittedName>
        <fullName evidence="9">Phage ligase protein</fullName>
    </submittedName>
</protein>
<dbReference type="GO" id="GO:0006260">
    <property type="term" value="P:DNA replication"/>
    <property type="evidence" value="ECO:0007669"/>
    <property type="project" value="UniProtKB-KW"/>
</dbReference>
<organism evidence="9 10">
    <name type="scientific">Limosilactobacillus ingluviei DSM 15946</name>
    <dbReference type="NCBI Taxonomy" id="1423760"/>
    <lineage>
        <taxon>Bacteria</taxon>
        <taxon>Bacillati</taxon>
        <taxon>Bacillota</taxon>
        <taxon>Bacilli</taxon>
        <taxon>Lactobacillales</taxon>
        <taxon>Lactobacillaceae</taxon>
        <taxon>Limosilactobacillus</taxon>
    </lineage>
</organism>
<comment type="caution">
    <text evidence="9">The sequence shown here is derived from an EMBL/GenBank/DDBJ whole genome shotgun (WGS) entry which is preliminary data.</text>
</comment>
<dbReference type="GO" id="GO:0003910">
    <property type="term" value="F:DNA ligase (ATP) activity"/>
    <property type="evidence" value="ECO:0007669"/>
    <property type="project" value="UniProtKB-EC"/>
</dbReference>
<evidence type="ECO:0000313" key="10">
    <source>
        <dbReference type="Proteomes" id="UP000050816"/>
    </source>
</evidence>
<evidence type="ECO:0000256" key="2">
    <source>
        <dbReference type="ARBA" id="ARBA00022598"/>
    </source>
</evidence>
<dbReference type="PATRIC" id="fig|1423760.3.peg.1205"/>
<evidence type="ECO:0000256" key="1">
    <source>
        <dbReference type="ARBA" id="ARBA00001968"/>
    </source>
</evidence>
<dbReference type="InterPro" id="IPR050326">
    <property type="entry name" value="NAD_dep_DNA_ligaseB"/>
</dbReference>
<dbReference type="GO" id="GO:0005524">
    <property type="term" value="F:ATP binding"/>
    <property type="evidence" value="ECO:0007669"/>
    <property type="project" value="InterPro"/>
</dbReference>
<dbReference type="CDD" id="cd08041">
    <property type="entry name" value="OBF_kDNA_ligase_like"/>
    <property type="match status" value="1"/>
</dbReference>
<dbReference type="EMBL" id="AZFK01000018">
    <property type="protein sequence ID" value="KRL91716.1"/>
    <property type="molecule type" value="Genomic_DNA"/>
</dbReference>
<comment type="catalytic activity">
    <reaction evidence="6">
        <text>ATP + (deoxyribonucleotide)n-3'-hydroxyl + 5'-phospho-(deoxyribonucleotide)m = (deoxyribonucleotide)n+m + AMP + diphosphate.</text>
        <dbReference type="EC" id="6.5.1.1"/>
    </reaction>
</comment>
<dbReference type="Pfam" id="PF14743">
    <property type="entry name" value="DNA_ligase_OB_2"/>
    <property type="match status" value="1"/>
</dbReference>
<dbReference type="GO" id="GO:0006310">
    <property type="term" value="P:DNA recombination"/>
    <property type="evidence" value="ECO:0007669"/>
    <property type="project" value="InterPro"/>
</dbReference>
<dbReference type="AlphaFoldDB" id="A0A0R1UFQ4"/>
<keyword evidence="3" id="KW-0235">DNA replication</keyword>
<keyword evidence="4" id="KW-0227">DNA damage</keyword>
<dbReference type="SUPFAM" id="SSF56091">
    <property type="entry name" value="DNA ligase/mRNA capping enzyme, catalytic domain"/>
    <property type="match status" value="1"/>
</dbReference>
<feature type="domain" description="DNA ligase OB-like" evidence="8">
    <location>
        <begin position="509"/>
        <end position="583"/>
    </location>
</feature>